<dbReference type="PANTHER" id="PTHR43675:SF8">
    <property type="entry name" value="ARSENITE METHYLTRANSFERASE"/>
    <property type="match status" value="1"/>
</dbReference>
<sequence length="215" mass="23246">MDARDIYIEVGKRYSAAAAGVEAQYADSVAKSFGYTKEELSNIPQDANLGLSCGNPLAIATLREGETVIDLGSGAGLDVFLAVQKVGSNGRVIGVDMNKEMLKKAERLKASRGMTNVEFVQSQITRITLEDGIADCIISNCVINLVPEDEKQLAFHEMFRLLKPGGRVAVSDILARGPLPDHIKKSKALYVGCIAGASEVEMYQKYLKEAGFNGW</sequence>
<dbReference type="AlphaFoldDB" id="A0A2K0T4Y7"/>
<dbReference type="CDD" id="cd02440">
    <property type="entry name" value="AdoMet_MTases"/>
    <property type="match status" value="1"/>
</dbReference>
<evidence type="ECO:0000256" key="5">
    <source>
        <dbReference type="ARBA" id="ARBA00034545"/>
    </source>
</evidence>
<name>A0A2K0T4Y7_9HYPO</name>
<dbReference type="GO" id="GO:0030791">
    <property type="term" value="F:arsenite methyltransferase activity"/>
    <property type="evidence" value="ECO:0007669"/>
    <property type="project" value="UniProtKB-EC"/>
</dbReference>
<evidence type="ECO:0000256" key="6">
    <source>
        <dbReference type="ARBA" id="ARBA00047941"/>
    </source>
</evidence>
<dbReference type="Proteomes" id="UP000236546">
    <property type="component" value="Unassembled WGS sequence"/>
</dbReference>
<evidence type="ECO:0000259" key="9">
    <source>
        <dbReference type="Pfam" id="PF13847"/>
    </source>
</evidence>
<organism evidence="10 11">
    <name type="scientific">Trichoderma gamsii</name>
    <dbReference type="NCBI Taxonomy" id="398673"/>
    <lineage>
        <taxon>Eukaryota</taxon>
        <taxon>Fungi</taxon>
        <taxon>Dikarya</taxon>
        <taxon>Ascomycota</taxon>
        <taxon>Pezizomycotina</taxon>
        <taxon>Sordariomycetes</taxon>
        <taxon>Hypocreomycetidae</taxon>
        <taxon>Hypocreales</taxon>
        <taxon>Hypocreaceae</taxon>
        <taxon>Trichoderma</taxon>
    </lineage>
</organism>
<dbReference type="SUPFAM" id="SSF53335">
    <property type="entry name" value="S-adenosyl-L-methionine-dependent methyltransferases"/>
    <property type="match status" value="1"/>
</dbReference>
<dbReference type="EC" id="2.1.1.137" evidence="4"/>
<comment type="catalytic activity">
    <reaction evidence="6">
        <text>arsenic triglutathione + [thioredoxin]-dithiol + S-adenosyl-L-methionine + 2 H2O = methylarsonous acid + [thioredoxin]-disulfide + 3 glutathione + S-adenosyl-L-homocysteine + H(+)</text>
        <dbReference type="Rhea" id="RHEA:69460"/>
        <dbReference type="Rhea" id="RHEA-COMP:10698"/>
        <dbReference type="Rhea" id="RHEA-COMP:10700"/>
        <dbReference type="ChEBI" id="CHEBI:15377"/>
        <dbReference type="ChEBI" id="CHEBI:15378"/>
        <dbReference type="ChEBI" id="CHEBI:17826"/>
        <dbReference type="ChEBI" id="CHEBI:29950"/>
        <dbReference type="ChEBI" id="CHEBI:50058"/>
        <dbReference type="ChEBI" id="CHEBI:57856"/>
        <dbReference type="ChEBI" id="CHEBI:57925"/>
        <dbReference type="ChEBI" id="CHEBI:59789"/>
        <dbReference type="ChEBI" id="CHEBI:183640"/>
        <dbReference type="EC" id="2.1.1.137"/>
    </reaction>
</comment>
<evidence type="ECO:0000256" key="3">
    <source>
        <dbReference type="ARBA" id="ARBA00034487"/>
    </source>
</evidence>
<dbReference type="InterPro" id="IPR029063">
    <property type="entry name" value="SAM-dependent_MTases_sf"/>
</dbReference>
<comment type="caution">
    <text evidence="10">The sequence shown here is derived from an EMBL/GenBank/DDBJ whole genome shotgun (WGS) entry which is preliminary data.</text>
</comment>
<keyword evidence="1" id="KW-0808">Transferase</keyword>
<evidence type="ECO:0000256" key="1">
    <source>
        <dbReference type="ARBA" id="ARBA00022679"/>
    </source>
</evidence>
<dbReference type="Gene3D" id="3.40.50.150">
    <property type="entry name" value="Vaccinia Virus protein VP39"/>
    <property type="match status" value="1"/>
</dbReference>
<accession>A0A2K0T4Y7</accession>
<dbReference type="PANTHER" id="PTHR43675">
    <property type="entry name" value="ARSENITE METHYLTRANSFERASE"/>
    <property type="match status" value="1"/>
</dbReference>
<reference evidence="10 11" key="1">
    <citation type="submission" date="2017-02" db="EMBL/GenBank/DDBJ databases">
        <title>Genomes of Trichoderma spp. with biocontrol activity.</title>
        <authorList>
            <person name="Gardiner D."/>
            <person name="Kazan K."/>
            <person name="Vos C."/>
            <person name="Harvey P."/>
        </authorList>
    </citation>
    <scope>NUCLEOTIDE SEQUENCE [LARGE SCALE GENOMIC DNA]</scope>
    <source>
        <strain evidence="10 11">A5MH</strain>
    </source>
</reference>
<dbReference type="OrthoDB" id="66144at2759"/>
<evidence type="ECO:0000313" key="11">
    <source>
        <dbReference type="Proteomes" id="UP000236546"/>
    </source>
</evidence>
<keyword evidence="2" id="KW-0949">S-adenosyl-L-methionine</keyword>
<evidence type="ECO:0000256" key="8">
    <source>
        <dbReference type="ARBA" id="ARBA00048428"/>
    </source>
</evidence>
<evidence type="ECO:0000256" key="7">
    <source>
        <dbReference type="ARBA" id="ARBA00047943"/>
    </source>
</evidence>
<dbReference type="EMBL" id="MTYH01000068">
    <property type="protein sequence ID" value="PNP40587.1"/>
    <property type="molecule type" value="Genomic_DNA"/>
</dbReference>
<feature type="domain" description="Methyltransferase" evidence="9">
    <location>
        <begin position="63"/>
        <end position="211"/>
    </location>
</feature>
<proteinExistence type="inferred from homology"/>
<comment type="catalytic activity">
    <reaction evidence="7">
        <text>arsenic triglutathione + 2 [thioredoxin]-dithiol + 2 S-adenosyl-L-methionine + H2O = dimethylarsinous acid + 2 [thioredoxin]-disulfide + 3 glutathione + 2 S-adenosyl-L-homocysteine + 2 H(+)</text>
        <dbReference type="Rhea" id="RHEA:69464"/>
        <dbReference type="Rhea" id="RHEA-COMP:10698"/>
        <dbReference type="Rhea" id="RHEA-COMP:10700"/>
        <dbReference type="ChEBI" id="CHEBI:15377"/>
        <dbReference type="ChEBI" id="CHEBI:15378"/>
        <dbReference type="ChEBI" id="CHEBI:23808"/>
        <dbReference type="ChEBI" id="CHEBI:29950"/>
        <dbReference type="ChEBI" id="CHEBI:50058"/>
        <dbReference type="ChEBI" id="CHEBI:57856"/>
        <dbReference type="ChEBI" id="CHEBI:57925"/>
        <dbReference type="ChEBI" id="CHEBI:59789"/>
        <dbReference type="ChEBI" id="CHEBI:183640"/>
        <dbReference type="EC" id="2.1.1.137"/>
    </reaction>
</comment>
<dbReference type="Pfam" id="PF13847">
    <property type="entry name" value="Methyltransf_31"/>
    <property type="match status" value="1"/>
</dbReference>
<evidence type="ECO:0000256" key="4">
    <source>
        <dbReference type="ARBA" id="ARBA00034521"/>
    </source>
</evidence>
<evidence type="ECO:0000256" key="2">
    <source>
        <dbReference type="ARBA" id="ARBA00022691"/>
    </source>
</evidence>
<dbReference type="NCBIfam" id="NF008823">
    <property type="entry name" value="PRK11873.1"/>
    <property type="match status" value="1"/>
</dbReference>
<comment type="catalytic activity">
    <reaction evidence="8">
        <text>arsenic triglutathione + 3 [thioredoxin]-dithiol + 3 S-adenosyl-L-methionine = trimethylarsine + 3 [thioredoxin]-disulfide + 3 glutathione + 3 S-adenosyl-L-homocysteine + 3 H(+)</text>
        <dbReference type="Rhea" id="RHEA:69432"/>
        <dbReference type="Rhea" id="RHEA-COMP:10698"/>
        <dbReference type="Rhea" id="RHEA-COMP:10700"/>
        <dbReference type="ChEBI" id="CHEBI:15378"/>
        <dbReference type="ChEBI" id="CHEBI:27130"/>
        <dbReference type="ChEBI" id="CHEBI:29950"/>
        <dbReference type="ChEBI" id="CHEBI:50058"/>
        <dbReference type="ChEBI" id="CHEBI:57856"/>
        <dbReference type="ChEBI" id="CHEBI:57925"/>
        <dbReference type="ChEBI" id="CHEBI:59789"/>
        <dbReference type="ChEBI" id="CHEBI:183640"/>
        <dbReference type="EC" id="2.1.1.137"/>
    </reaction>
</comment>
<dbReference type="InterPro" id="IPR025714">
    <property type="entry name" value="Methyltranfer_dom"/>
</dbReference>
<comment type="similarity">
    <text evidence="3">Belongs to the methyltransferase superfamily. Arsenite methyltransferase family.</text>
</comment>
<protein>
    <recommendedName>
        <fullName evidence="5">Arsenite methyltransferase</fullName>
        <ecNumber evidence="4">2.1.1.137</ecNumber>
    </recommendedName>
</protein>
<gene>
    <name evidence="10" type="ORF">TGAMA5MH_07584</name>
</gene>
<evidence type="ECO:0000313" key="10">
    <source>
        <dbReference type="EMBL" id="PNP40587.1"/>
    </source>
</evidence>
<dbReference type="InterPro" id="IPR026669">
    <property type="entry name" value="Arsenite_MeTrfase-like"/>
</dbReference>